<dbReference type="AlphaFoldDB" id="A0A1S7TPR0"/>
<dbReference type="Proteomes" id="UP000192140">
    <property type="component" value="Unassembled WGS sequence"/>
</dbReference>
<sequence length="59" mass="6804">MHFNKGCGSQSTDYLDDRIDDIHLLAGGSFGVRFFRSWSFLCRFGLRNGREFFVLKNAP</sequence>
<proteinExistence type="predicted"/>
<reference evidence="1" key="1">
    <citation type="submission" date="2016-01" db="EMBL/GenBank/DDBJ databases">
        <authorList>
            <person name="Regsiter A."/>
            <person name="william w."/>
        </authorList>
    </citation>
    <scope>NUCLEOTIDE SEQUENCE</scope>
    <source>
        <strain evidence="1">NCPPB 1641</strain>
    </source>
</reference>
<accession>A0A1S7TPR0</accession>
<organism evidence="1 2">
    <name type="scientific">Agrobacterium deltaense NCPPB 1641</name>
    <dbReference type="NCBI Taxonomy" id="1183425"/>
    <lineage>
        <taxon>Bacteria</taxon>
        <taxon>Pseudomonadati</taxon>
        <taxon>Pseudomonadota</taxon>
        <taxon>Alphaproteobacteria</taxon>
        <taxon>Hyphomicrobiales</taxon>
        <taxon>Rhizobiaceae</taxon>
        <taxon>Rhizobium/Agrobacterium group</taxon>
        <taxon>Agrobacterium</taxon>
    </lineage>
</organism>
<keyword evidence="2" id="KW-1185">Reference proteome</keyword>
<comment type="caution">
    <text evidence="1">The sequence shown here is derived from an EMBL/GenBank/DDBJ whole genome shotgun (WGS) entry which is preliminary data.</text>
</comment>
<evidence type="ECO:0000313" key="1">
    <source>
        <dbReference type="EMBL" id="CVI56531.1"/>
    </source>
</evidence>
<dbReference type="EMBL" id="FCNP01000022">
    <property type="protein sequence ID" value="CVI56531.1"/>
    <property type="molecule type" value="Genomic_DNA"/>
</dbReference>
<gene>
    <name evidence="1" type="ORF">AGR7A_Cc290288</name>
</gene>
<evidence type="ECO:0000313" key="2">
    <source>
        <dbReference type="Proteomes" id="UP000192140"/>
    </source>
</evidence>
<protein>
    <submittedName>
        <fullName evidence="1">Uncharacterized protein</fullName>
    </submittedName>
</protein>
<name>A0A1S7TPR0_9HYPH</name>